<evidence type="ECO:0000313" key="2">
    <source>
        <dbReference type="Proteomes" id="UP000324222"/>
    </source>
</evidence>
<dbReference type="AlphaFoldDB" id="A0A5B7FWI4"/>
<comment type="caution">
    <text evidence="1">The sequence shown here is derived from an EMBL/GenBank/DDBJ whole genome shotgun (WGS) entry which is preliminary data.</text>
</comment>
<organism evidence="1 2">
    <name type="scientific">Portunus trituberculatus</name>
    <name type="common">Swimming crab</name>
    <name type="synonym">Neptunus trituberculatus</name>
    <dbReference type="NCBI Taxonomy" id="210409"/>
    <lineage>
        <taxon>Eukaryota</taxon>
        <taxon>Metazoa</taxon>
        <taxon>Ecdysozoa</taxon>
        <taxon>Arthropoda</taxon>
        <taxon>Crustacea</taxon>
        <taxon>Multicrustacea</taxon>
        <taxon>Malacostraca</taxon>
        <taxon>Eumalacostraca</taxon>
        <taxon>Eucarida</taxon>
        <taxon>Decapoda</taxon>
        <taxon>Pleocyemata</taxon>
        <taxon>Brachyura</taxon>
        <taxon>Eubrachyura</taxon>
        <taxon>Portunoidea</taxon>
        <taxon>Portunidae</taxon>
        <taxon>Portuninae</taxon>
        <taxon>Portunus</taxon>
    </lineage>
</organism>
<dbReference type="Proteomes" id="UP000324222">
    <property type="component" value="Unassembled WGS sequence"/>
</dbReference>
<sequence length="66" mass="7184">MGNVCSSCKDYGCFSWMNPKKHSNLPAKPEPVDRPKPVAPVLSEVEGARKDAIGALLCAWATRNLQ</sequence>
<keyword evidence="2" id="KW-1185">Reference proteome</keyword>
<gene>
    <name evidence="1" type="ORF">E2C01_045960</name>
</gene>
<proteinExistence type="predicted"/>
<dbReference type="OrthoDB" id="437511at2759"/>
<dbReference type="EMBL" id="VSRR010010620">
    <property type="protein sequence ID" value="MPC52100.1"/>
    <property type="molecule type" value="Genomic_DNA"/>
</dbReference>
<protein>
    <submittedName>
        <fullName evidence="1">Uncharacterized protein</fullName>
    </submittedName>
</protein>
<accession>A0A5B7FWI4</accession>
<name>A0A5B7FWI4_PORTR</name>
<evidence type="ECO:0000313" key="1">
    <source>
        <dbReference type="EMBL" id="MPC52100.1"/>
    </source>
</evidence>
<reference evidence="1 2" key="1">
    <citation type="submission" date="2019-05" db="EMBL/GenBank/DDBJ databases">
        <title>Another draft genome of Portunus trituberculatus and its Hox gene families provides insights of decapod evolution.</title>
        <authorList>
            <person name="Jeong J.-H."/>
            <person name="Song I."/>
            <person name="Kim S."/>
            <person name="Choi T."/>
            <person name="Kim D."/>
            <person name="Ryu S."/>
            <person name="Kim W."/>
        </authorList>
    </citation>
    <scope>NUCLEOTIDE SEQUENCE [LARGE SCALE GENOMIC DNA]</scope>
    <source>
        <tissue evidence="1">Muscle</tissue>
    </source>
</reference>